<dbReference type="InterPro" id="IPR032812">
    <property type="entry name" value="SbsA_Ig"/>
</dbReference>
<evidence type="ECO:0000313" key="6">
    <source>
        <dbReference type="Proteomes" id="UP000178744"/>
    </source>
</evidence>
<evidence type="ECO:0000259" key="4">
    <source>
        <dbReference type="Pfam" id="PF13205"/>
    </source>
</evidence>
<dbReference type="Pfam" id="PF13205">
    <property type="entry name" value="Big_5"/>
    <property type="match status" value="2"/>
</dbReference>
<dbReference type="Gene3D" id="2.60.40.1220">
    <property type="match status" value="2"/>
</dbReference>
<comment type="caution">
    <text evidence="5">The sequence shown here is derived from an EMBL/GenBank/DDBJ whole genome shotgun (WGS) entry which is preliminary data.</text>
</comment>
<evidence type="ECO:0000256" key="1">
    <source>
        <dbReference type="ARBA" id="ARBA00022729"/>
    </source>
</evidence>
<dbReference type="EMBL" id="MHIY01000034">
    <property type="protein sequence ID" value="OGY59091.1"/>
    <property type="molecule type" value="Genomic_DNA"/>
</dbReference>
<feature type="region of interest" description="Disordered" evidence="2">
    <location>
        <begin position="608"/>
        <end position="629"/>
    </location>
</feature>
<evidence type="ECO:0000313" key="5">
    <source>
        <dbReference type="EMBL" id="OGY59091.1"/>
    </source>
</evidence>
<proteinExistence type="predicted"/>
<feature type="region of interest" description="Disordered" evidence="2">
    <location>
        <begin position="961"/>
        <end position="999"/>
    </location>
</feature>
<keyword evidence="3" id="KW-0812">Transmembrane</keyword>
<evidence type="ECO:0000256" key="2">
    <source>
        <dbReference type="SAM" id="MobiDB-lite"/>
    </source>
</evidence>
<keyword evidence="3" id="KW-0472">Membrane</keyword>
<dbReference type="AlphaFoldDB" id="A0A1G1Z374"/>
<dbReference type="Proteomes" id="UP000178744">
    <property type="component" value="Unassembled WGS sequence"/>
</dbReference>
<name>A0A1G1Z374_9BACT</name>
<sequence>MEKIISSSFRLLINRSIIFVTVLAVIFSSLGSSAFLPLARATVTPTVTSLITQATTAKASSTPRAALKVVIAVDAAETLTSLRVTATDSAATSFNPSTDLAALATDATSGIAIYNDAGATAGSFDATDAVVTLSSASAFSSGSTTLTLASAGAAGTYYIVFRTASATVNGHSFVITMPTNGIDMNANDPTLGVAVVTSAIAVDTVAPTVDINMTGPQNNSTNVPVSMFIHVGLSENLDQSTLTYGPSGNVNLTQNSNNVAASIRPFPNGFDVITSLPPTYTASSSFAKAASTSSAFYFMQGSNPIVPQGSYTTPVTGDVVFFQNQSFPPEVGVVTNATLTSGTFAVNDFNLFGGQQLIKFGTVAATGLQGASTALVVGDIVVANVSANPTGVKYNWHLVTAGNNVNDANLRLDGAAAAPTFVTSPSSRVSRITPTDTSAVNSSSQVVGTGGSGINLAVGDLLFANITANADNLNSYAWHLVTAAQNFTTDTAATTLRLDSNATAPTFAVSSQISQLATAATGAVTESATVFSAGNIAFAKTTANASSNGVYNFHLVSSGATGANSTSLRFDNSSADLLPSTTYILTTGTGVKDSAGNPLASASTLTFTTGGNSGTNNTPPSVQTTTPQPGSQTFPIGANISLQFSVAMSESGAGSVTSATNVGLFLNTNGNPSGSAIGSALSYASATNTLTINPTADLTASTDYVVTVASTTTSSTGAAVMGFRLYFRTASGAADTIKPTITGVFPGVNASSVALPVSDISIGFSEDIDGSTFTATNVVLRNVTDSTDVAGNITYNPQQRAAHFSPTAALIASKTYRVTIGTGSIGTTVKDISGNGLRGNGGVDNAVTAADALSSYAYTFGTSATADTVDPTVQFANADNFNVAITFSEGMKSGGGPSAADNITNYTLESPVGTTISLGGKAVTYDGPTMTAKISGLSLQNGVTFKLTASNVLQDLSGRSMSASANNTTQGTVANSSQTGGQLGPGSGQQQTGGQMGMTPIRVSPMTRAAGATSNYMVEMPVTTTIPVDGSIVLTFPTGFDVTSANKMTAGTESPSNGDINGPGAGAVTIGTVAVNVSARTVTVPIAGAATGANTFLRFDLKGIKNSTVPNSSGYTVDIKTKNDTGTILETLTSGDFFLGQAGTRTVTVTVFNDNGANPGGGGVANDNIKNGSEADVDNVTVFLFSPASGGQNGVTSSGQVQFTSIADGDYQLGLDPGSVAAAGNFIFNSMPQPVNVAGNVSKPYGLTAAPRLISGTITVLLLPKWMSSLQVRMDL</sequence>
<dbReference type="STRING" id="1797690.A3B23_01540"/>
<evidence type="ECO:0000256" key="3">
    <source>
        <dbReference type="SAM" id="Phobius"/>
    </source>
</evidence>
<reference evidence="5 6" key="1">
    <citation type="journal article" date="2016" name="Nat. Commun.">
        <title>Thousands of microbial genomes shed light on interconnected biogeochemical processes in an aquifer system.</title>
        <authorList>
            <person name="Anantharaman K."/>
            <person name="Brown C.T."/>
            <person name="Hug L.A."/>
            <person name="Sharon I."/>
            <person name="Castelle C.J."/>
            <person name="Probst A.J."/>
            <person name="Thomas B.C."/>
            <person name="Singh A."/>
            <person name="Wilkins M.J."/>
            <person name="Karaoz U."/>
            <person name="Brodie E.L."/>
            <person name="Williams K.H."/>
            <person name="Hubbard S.S."/>
            <person name="Banfield J.F."/>
        </authorList>
    </citation>
    <scope>NUCLEOTIDE SEQUENCE [LARGE SCALE GENOMIC DNA]</scope>
</reference>
<feature type="compositionally biased region" description="Polar residues" evidence="2">
    <location>
        <begin position="961"/>
        <end position="975"/>
    </location>
</feature>
<organism evidence="5 6">
    <name type="scientific">Candidatus Colwellbacteria bacterium RIFCSPLOWO2_01_FULL_48_10</name>
    <dbReference type="NCBI Taxonomy" id="1797690"/>
    <lineage>
        <taxon>Bacteria</taxon>
        <taxon>Candidatus Colwelliibacteriota</taxon>
    </lineage>
</organism>
<dbReference type="InterPro" id="IPR014755">
    <property type="entry name" value="Cu-Rt/internalin_Ig-like"/>
</dbReference>
<feature type="domain" description="SbsA Ig-like" evidence="4">
    <location>
        <begin position="735"/>
        <end position="839"/>
    </location>
</feature>
<gene>
    <name evidence="5" type="ORF">A3B23_01540</name>
</gene>
<keyword evidence="3" id="KW-1133">Transmembrane helix</keyword>
<feature type="transmembrane region" description="Helical" evidence="3">
    <location>
        <begin position="12"/>
        <end position="36"/>
    </location>
</feature>
<accession>A0A1G1Z374</accession>
<protein>
    <recommendedName>
        <fullName evidence="4">SbsA Ig-like domain-containing protein</fullName>
    </recommendedName>
</protein>
<keyword evidence="1" id="KW-0732">Signal</keyword>
<feature type="domain" description="SbsA Ig-like" evidence="4">
    <location>
        <begin position="617"/>
        <end position="719"/>
    </location>
</feature>
<feature type="compositionally biased region" description="Low complexity" evidence="2">
    <location>
        <begin position="988"/>
        <end position="999"/>
    </location>
</feature>